<sequence>MRGRAVPASLSSFKAHAMKTFSAKPADVEHKWVVIDAEGAVVGRLAAYIATRLRGKHRPDFTPHTDCGDHVVVINADKVIFTGKKYEDKRYYRHTGHPGGIKETSPRKLIEGKFPERVLENAVKRMLPKESPLARTQFGKLRVYAGSEHKHEAQQPEVVDFKSLNTKNVRSA</sequence>
<evidence type="ECO:0000256" key="1">
    <source>
        <dbReference type="ARBA" id="ARBA00006227"/>
    </source>
</evidence>
<organism evidence="7 8">
    <name type="scientific">Glycocaulis alkaliphilus</name>
    <dbReference type="NCBI Taxonomy" id="1434191"/>
    <lineage>
        <taxon>Bacteria</taxon>
        <taxon>Pseudomonadati</taxon>
        <taxon>Pseudomonadota</taxon>
        <taxon>Alphaproteobacteria</taxon>
        <taxon>Maricaulales</taxon>
        <taxon>Maricaulaceae</taxon>
        <taxon>Glycocaulis</taxon>
    </lineage>
</organism>
<reference evidence="7 8" key="1">
    <citation type="submission" date="2016-12" db="EMBL/GenBank/DDBJ databases">
        <title>The genome of dimorphic prosthecate Glycocaulis alkaliphilus 6b-8t, isolated from crude oil dictates its adaptability in petroleum environments.</title>
        <authorList>
            <person name="Wu X.-L."/>
            <person name="Geng S."/>
        </authorList>
    </citation>
    <scope>NUCLEOTIDE SEQUENCE [LARGE SCALE GENOMIC DNA]</scope>
    <source>
        <strain evidence="7 8">6B-8</strain>
    </source>
</reference>
<dbReference type="GO" id="GO:0003729">
    <property type="term" value="F:mRNA binding"/>
    <property type="evidence" value="ECO:0007669"/>
    <property type="project" value="TreeGrafter"/>
</dbReference>
<dbReference type="PANTHER" id="PTHR11545">
    <property type="entry name" value="RIBOSOMAL PROTEIN L13"/>
    <property type="match status" value="1"/>
</dbReference>
<dbReference type="PIRSF" id="PIRSF002181">
    <property type="entry name" value="Ribosomal_L13"/>
    <property type="match status" value="1"/>
</dbReference>
<dbReference type="GO" id="GO:0003735">
    <property type="term" value="F:structural constituent of ribosome"/>
    <property type="evidence" value="ECO:0007669"/>
    <property type="project" value="InterPro"/>
</dbReference>
<dbReference type="InterPro" id="IPR005823">
    <property type="entry name" value="Ribosomal_uL13_bac-type"/>
</dbReference>
<dbReference type="GO" id="GO:0022625">
    <property type="term" value="C:cytosolic large ribosomal subunit"/>
    <property type="evidence" value="ECO:0007669"/>
    <property type="project" value="TreeGrafter"/>
</dbReference>
<keyword evidence="3 6" id="KW-0689">Ribosomal protein</keyword>
<comment type="similarity">
    <text evidence="1 6">Belongs to the universal ribosomal protein uL13 family.</text>
</comment>
<dbReference type="GO" id="GO:0006412">
    <property type="term" value="P:translation"/>
    <property type="evidence" value="ECO:0007669"/>
    <property type="project" value="UniProtKB-UniRule"/>
</dbReference>
<dbReference type="InterPro" id="IPR005822">
    <property type="entry name" value="Ribosomal_uL13"/>
</dbReference>
<dbReference type="CDD" id="cd00392">
    <property type="entry name" value="Ribosomal_L13"/>
    <property type="match status" value="1"/>
</dbReference>
<dbReference type="KEGG" id="gak:X907_1821"/>
<accession>A0A3T0EAP3</accession>
<dbReference type="Gene3D" id="3.90.1180.10">
    <property type="entry name" value="Ribosomal protein L13"/>
    <property type="match status" value="1"/>
</dbReference>
<keyword evidence="4 6" id="KW-0687">Ribonucleoprotein</keyword>
<comment type="subunit">
    <text evidence="2 6">Part of the 50S ribosomal subunit.</text>
</comment>
<evidence type="ECO:0000256" key="6">
    <source>
        <dbReference type="HAMAP-Rule" id="MF_01366"/>
    </source>
</evidence>
<comment type="function">
    <text evidence="6">This protein is one of the early assembly proteins of the 50S ribosomal subunit, although it is not seen to bind rRNA by itself. It is important during the early stages of 50S assembly.</text>
</comment>
<proteinExistence type="inferred from homology"/>
<dbReference type="AlphaFoldDB" id="A0A3T0EAP3"/>
<gene>
    <name evidence="6" type="primary">rplM</name>
    <name evidence="7" type="ORF">X907_1821</name>
</gene>
<dbReference type="NCBIfam" id="TIGR01066">
    <property type="entry name" value="rplM_bact"/>
    <property type="match status" value="1"/>
</dbReference>
<evidence type="ECO:0000256" key="4">
    <source>
        <dbReference type="ARBA" id="ARBA00023274"/>
    </source>
</evidence>
<dbReference type="EMBL" id="CP018911">
    <property type="protein sequence ID" value="AZU04350.1"/>
    <property type="molecule type" value="Genomic_DNA"/>
</dbReference>
<evidence type="ECO:0000256" key="5">
    <source>
        <dbReference type="ARBA" id="ARBA00035201"/>
    </source>
</evidence>
<dbReference type="SUPFAM" id="SSF52161">
    <property type="entry name" value="Ribosomal protein L13"/>
    <property type="match status" value="1"/>
</dbReference>
<dbReference type="InterPro" id="IPR036899">
    <property type="entry name" value="Ribosomal_uL13_sf"/>
</dbReference>
<protein>
    <recommendedName>
        <fullName evidence="5 6">Large ribosomal subunit protein uL13</fullName>
    </recommendedName>
</protein>
<evidence type="ECO:0000256" key="3">
    <source>
        <dbReference type="ARBA" id="ARBA00022980"/>
    </source>
</evidence>
<dbReference type="PANTHER" id="PTHR11545:SF2">
    <property type="entry name" value="LARGE RIBOSOMAL SUBUNIT PROTEIN UL13M"/>
    <property type="match status" value="1"/>
</dbReference>
<dbReference type="HAMAP" id="MF_01366">
    <property type="entry name" value="Ribosomal_uL13"/>
    <property type="match status" value="1"/>
</dbReference>
<keyword evidence="8" id="KW-1185">Reference proteome</keyword>
<evidence type="ECO:0000256" key="2">
    <source>
        <dbReference type="ARBA" id="ARBA00011838"/>
    </source>
</evidence>
<evidence type="ECO:0000313" key="8">
    <source>
        <dbReference type="Proteomes" id="UP000286954"/>
    </source>
</evidence>
<name>A0A3T0EAP3_9PROT</name>
<dbReference type="Pfam" id="PF00572">
    <property type="entry name" value="Ribosomal_L13"/>
    <property type="match status" value="1"/>
</dbReference>
<dbReference type="Proteomes" id="UP000286954">
    <property type="component" value="Chromosome"/>
</dbReference>
<dbReference type="GO" id="GO:0017148">
    <property type="term" value="P:negative regulation of translation"/>
    <property type="evidence" value="ECO:0007669"/>
    <property type="project" value="TreeGrafter"/>
</dbReference>
<dbReference type="FunFam" id="3.90.1180.10:FF:000001">
    <property type="entry name" value="50S ribosomal protein L13"/>
    <property type="match status" value="1"/>
</dbReference>
<evidence type="ECO:0000313" key="7">
    <source>
        <dbReference type="EMBL" id="AZU04350.1"/>
    </source>
</evidence>